<dbReference type="AlphaFoldDB" id="A0A917CPX1"/>
<proteinExistence type="predicted"/>
<evidence type="ECO:0000313" key="2">
    <source>
        <dbReference type="EMBL" id="GGF93493.1"/>
    </source>
</evidence>
<dbReference type="Proteomes" id="UP000644756">
    <property type="component" value="Unassembled WGS sequence"/>
</dbReference>
<evidence type="ECO:0000259" key="1">
    <source>
        <dbReference type="Pfam" id="PF10057"/>
    </source>
</evidence>
<accession>A0A917CPX1</accession>
<name>A0A917CPX1_9BACL</name>
<reference evidence="2" key="2">
    <citation type="submission" date="2020-09" db="EMBL/GenBank/DDBJ databases">
        <authorList>
            <person name="Sun Q."/>
            <person name="Zhou Y."/>
        </authorList>
    </citation>
    <scope>NUCLEOTIDE SEQUENCE</scope>
    <source>
        <strain evidence="2">CGMCC 1.12987</strain>
    </source>
</reference>
<dbReference type="Pfam" id="PF10057">
    <property type="entry name" value="MpsC"/>
    <property type="match status" value="1"/>
</dbReference>
<comment type="caution">
    <text evidence="2">The sequence shown here is derived from an EMBL/GenBank/DDBJ whole genome shotgun (WGS) entry which is preliminary data.</text>
</comment>
<gene>
    <name evidence="2" type="ORF">GCM10010916_08570</name>
</gene>
<reference evidence="2" key="1">
    <citation type="journal article" date="2014" name="Int. J. Syst. Evol. Microbiol.">
        <title>Complete genome sequence of Corynebacterium casei LMG S-19264T (=DSM 44701T), isolated from a smear-ripened cheese.</title>
        <authorList>
            <consortium name="US DOE Joint Genome Institute (JGI-PGF)"/>
            <person name="Walter F."/>
            <person name="Albersmeier A."/>
            <person name="Kalinowski J."/>
            <person name="Ruckert C."/>
        </authorList>
    </citation>
    <scope>NUCLEOTIDE SEQUENCE</scope>
    <source>
        <strain evidence="2">CGMCC 1.12987</strain>
    </source>
</reference>
<evidence type="ECO:0000313" key="3">
    <source>
        <dbReference type="Proteomes" id="UP000644756"/>
    </source>
</evidence>
<sequence>MIEASVSKALTQWERDFLGRGSVEVKTDILRNMIVVLLKGVMTPAEKLLSKEKDSMLSIKKIRSDMIEAGLPELKSMIHESTSFQVVSFHTDISTKTGERLMVFMLDGNLEESLTSKN</sequence>
<protein>
    <recommendedName>
        <fullName evidence="1">Na+-translocating membrane potential-generating system MpsC domain-containing protein</fullName>
    </recommendedName>
</protein>
<feature type="domain" description="Na+-translocating membrane potential-generating system MpsC" evidence="1">
    <location>
        <begin position="2"/>
        <end position="107"/>
    </location>
</feature>
<dbReference type="EMBL" id="BMGR01000002">
    <property type="protein sequence ID" value="GGF93493.1"/>
    <property type="molecule type" value="Genomic_DNA"/>
</dbReference>
<keyword evidence="3" id="KW-1185">Reference proteome</keyword>
<dbReference type="InterPro" id="IPR018745">
    <property type="entry name" value="MpsC"/>
</dbReference>
<organism evidence="2 3">
    <name type="scientific">Paenibacillus abyssi</name>
    <dbReference type="NCBI Taxonomy" id="1340531"/>
    <lineage>
        <taxon>Bacteria</taxon>
        <taxon>Bacillati</taxon>
        <taxon>Bacillota</taxon>
        <taxon>Bacilli</taxon>
        <taxon>Bacillales</taxon>
        <taxon>Paenibacillaceae</taxon>
        <taxon>Paenibacillus</taxon>
    </lineage>
</organism>